<dbReference type="Pfam" id="PF00091">
    <property type="entry name" value="Tubulin"/>
    <property type="match status" value="1"/>
</dbReference>
<dbReference type="GO" id="GO:0051258">
    <property type="term" value="P:protein polymerization"/>
    <property type="evidence" value="ECO:0007669"/>
    <property type="project" value="UniProtKB-UniRule"/>
</dbReference>
<dbReference type="PROSITE" id="PS01135">
    <property type="entry name" value="FTSZ_2"/>
    <property type="match status" value="1"/>
</dbReference>
<dbReference type="SMART" id="SM00865">
    <property type="entry name" value="Tubulin_C"/>
    <property type="match status" value="1"/>
</dbReference>
<dbReference type="InterPro" id="IPR037103">
    <property type="entry name" value="Tubulin/FtsZ-like_C"/>
</dbReference>
<dbReference type="SUPFAM" id="SSF55307">
    <property type="entry name" value="Tubulin C-terminal domain-like"/>
    <property type="match status" value="1"/>
</dbReference>
<dbReference type="Gene3D" id="3.30.1330.20">
    <property type="entry name" value="Tubulin/FtsZ, C-terminal domain"/>
    <property type="match status" value="1"/>
</dbReference>
<feature type="binding site" evidence="5">
    <location>
        <position position="142"/>
    </location>
    <ligand>
        <name>GTP</name>
        <dbReference type="ChEBI" id="CHEBI:37565"/>
    </ligand>
</feature>
<dbReference type="SUPFAM" id="SSF52490">
    <property type="entry name" value="Tubulin nucleotide-binding domain-like"/>
    <property type="match status" value="1"/>
</dbReference>
<feature type="binding site" evidence="5">
    <location>
        <begin position="111"/>
        <end position="113"/>
    </location>
    <ligand>
        <name>GTP</name>
        <dbReference type="ChEBI" id="CHEBI:37565"/>
    </ligand>
</feature>
<dbReference type="FunFam" id="3.40.50.1440:FF:000001">
    <property type="entry name" value="Cell division protein FtsZ"/>
    <property type="match status" value="1"/>
</dbReference>
<keyword evidence="4 5" id="KW-0342">GTP-binding</keyword>
<dbReference type="GO" id="GO:0000917">
    <property type="term" value="P:division septum assembly"/>
    <property type="evidence" value="ECO:0007669"/>
    <property type="project" value="UniProtKB-KW"/>
</dbReference>
<dbReference type="GO" id="GO:0043093">
    <property type="term" value="P:FtsZ-dependent cytokinesis"/>
    <property type="evidence" value="ECO:0007669"/>
    <property type="project" value="UniProtKB-UniRule"/>
</dbReference>
<comment type="subunit">
    <text evidence="5">Homodimer. Polymerizes to form a dynamic ring structure in a strictly GTP-dependent manner. Interacts directly with several other division proteins.</text>
</comment>
<comment type="subcellular location">
    <subcellularLocation>
        <location evidence="5">Cytoplasm</location>
    </subcellularLocation>
    <text evidence="5">Assembles at midcell at the inner surface of the cytoplasmic membrane.</text>
</comment>
<keyword evidence="2 5" id="KW-0963">Cytoplasm</keyword>
<accession>A0AAF0BN45</accession>
<dbReference type="InterPro" id="IPR000158">
    <property type="entry name" value="Cell_div_FtsZ"/>
</dbReference>
<feature type="domain" description="Tubulin/FtsZ GTPase" evidence="9">
    <location>
        <begin position="16"/>
        <end position="208"/>
    </location>
</feature>
<keyword evidence="5 7" id="KW-0132">Cell division</keyword>
<dbReference type="GO" id="GO:0005525">
    <property type="term" value="F:GTP binding"/>
    <property type="evidence" value="ECO:0007669"/>
    <property type="project" value="UniProtKB-UniRule"/>
</dbReference>
<evidence type="ECO:0000259" key="10">
    <source>
        <dbReference type="SMART" id="SM00865"/>
    </source>
</evidence>
<dbReference type="GO" id="GO:0005737">
    <property type="term" value="C:cytoplasm"/>
    <property type="evidence" value="ECO:0007669"/>
    <property type="project" value="UniProtKB-SubCell"/>
</dbReference>
<protein>
    <recommendedName>
        <fullName evidence="5 6">Cell division protein FtsZ</fullName>
    </recommendedName>
</protein>
<feature type="region of interest" description="Disordered" evidence="8">
    <location>
        <begin position="455"/>
        <end position="546"/>
    </location>
</feature>
<feature type="binding site" evidence="5">
    <location>
        <position position="190"/>
    </location>
    <ligand>
        <name>GTP</name>
        <dbReference type="ChEBI" id="CHEBI:37565"/>
    </ligand>
</feature>
<evidence type="ECO:0000256" key="8">
    <source>
        <dbReference type="SAM" id="MobiDB-lite"/>
    </source>
</evidence>
<evidence type="ECO:0000256" key="5">
    <source>
        <dbReference type="HAMAP-Rule" id="MF_00909"/>
    </source>
</evidence>
<comment type="function">
    <text evidence="5 7">Essential cell division protein that forms a contractile ring structure (Z ring) at the future cell division site. The regulation of the ring assembly controls the timing and the location of cell division. One of the functions of the FtsZ ring is to recruit other cell division proteins to the septum to produce a new cell wall between the dividing cells. Binds GTP and shows GTPase activity.</text>
</comment>
<comment type="similarity">
    <text evidence="1 5 7">Belongs to the FtsZ family.</text>
</comment>
<evidence type="ECO:0000256" key="7">
    <source>
        <dbReference type="RuleBase" id="RU000631"/>
    </source>
</evidence>
<dbReference type="AlphaFoldDB" id="A0AAF0BN45"/>
<keyword evidence="12" id="KW-1185">Reference proteome</keyword>
<evidence type="ECO:0000259" key="9">
    <source>
        <dbReference type="SMART" id="SM00864"/>
    </source>
</evidence>
<reference evidence="11" key="1">
    <citation type="submission" date="2023-01" db="EMBL/GenBank/DDBJ databases">
        <title>The genome sequence of Kordiimonadaceae bacterium 6D33.</title>
        <authorList>
            <person name="Liu Y."/>
        </authorList>
    </citation>
    <scope>NUCLEOTIDE SEQUENCE</scope>
    <source>
        <strain evidence="11">6D33</strain>
    </source>
</reference>
<dbReference type="InterPro" id="IPR008280">
    <property type="entry name" value="Tub_FtsZ_C"/>
</dbReference>
<evidence type="ECO:0000256" key="2">
    <source>
        <dbReference type="ARBA" id="ARBA00022490"/>
    </source>
</evidence>
<dbReference type="RefSeq" id="WP_289505271.1">
    <property type="nucleotide sequence ID" value="NZ_CP116805.1"/>
</dbReference>
<dbReference type="HAMAP" id="MF_00909">
    <property type="entry name" value="FtsZ"/>
    <property type="match status" value="1"/>
</dbReference>
<dbReference type="InterPro" id="IPR018316">
    <property type="entry name" value="Tubulin/FtsZ_2-layer-sand-dom"/>
</dbReference>
<feature type="compositionally biased region" description="Low complexity" evidence="8">
    <location>
        <begin position="474"/>
        <end position="484"/>
    </location>
</feature>
<feature type="binding site" evidence="5">
    <location>
        <begin position="24"/>
        <end position="28"/>
    </location>
    <ligand>
        <name>GTP</name>
        <dbReference type="ChEBI" id="CHEBI:37565"/>
    </ligand>
</feature>
<dbReference type="PANTHER" id="PTHR30314">
    <property type="entry name" value="CELL DIVISION PROTEIN FTSZ-RELATED"/>
    <property type="match status" value="1"/>
</dbReference>
<dbReference type="EMBL" id="CP116805">
    <property type="protein sequence ID" value="WCL55456.1"/>
    <property type="molecule type" value="Genomic_DNA"/>
</dbReference>
<feature type="domain" description="Tubulin/FtsZ 2-layer sandwich" evidence="10">
    <location>
        <begin position="210"/>
        <end position="328"/>
    </location>
</feature>
<evidence type="ECO:0000256" key="1">
    <source>
        <dbReference type="ARBA" id="ARBA00009690"/>
    </source>
</evidence>
<dbReference type="SMART" id="SM00864">
    <property type="entry name" value="Tubulin"/>
    <property type="match status" value="1"/>
</dbReference>
<keyword evidence="5 7" id="KW-0717">Septation</keyword>
<sequence>MSIEFENMELTELTPRILVIGVGGAGCNAVNNMIAAQLQGVDFVVANTDAQALASSLADNRVQLGAQITQGLGAGAQPKVGESAAEESIEAIDRILDGCHMAFITAGMGGGTGTGAAPVIARRARERGILTVGVVTRPFHFEGGRRMKIADAGIAALSSHVDTLIIIPNQNLFRVANERTTFADAFNMADEVLHSGVRGITDLMVMPGLINLDFADVRTVMSEMGKAMMGTGEADGEERAMAAAEAAIANPLLEDASLKGAKGVIINVTGGMDMTLYEVDAAVNMVREQVDPDALIVFGSAFNPELDGRIRVSVVATGIEGGAIDLPVPSRATIAARVATPTPVVEPVREEAPAVQEEEVAVEEPVAEEATDEFAEAVLEESLIVGDSMDTSDFAEDYAEEEASEEDFAEDDADDIEARALAAREDEGFVAEAPMMPKARQTAYRAADVVQEEAYAKGTTEAPRREAEPIQPGSAAPAAAPRRSLFQLMTSGFRNNEEAGAQAPVDEPSNDEARRRTSLGGVSAEDRPAPSSEQLEIPSFLRRQQN</sequence>
<dbReference type="Pfam" id="PF12327">
    <property type="entry name" value="FtsZ_C"/>
    <property type="match status" value="1"/>
</dbReference>
<dbReference type="InterPro" id="IPR024757">
    <property type="entry name" value="FtsZ_C"/>
</dbReference>
<gene>
    <name evidence="5 11" type="primary">ftsZ</name>
    <name evidence="11" type="ORF">PH603_06750</name>
</gene>
<dbReference type="GO" id="GO:0003924">
    <property type="term" value="F:GTPase activity"/>
    <property type="evidence" value="ECO:0007669"/>
    <property type="project" value="UniProtKB-UniRule"/>
</dbReference>
<evidence type="ECO:0000313" key="11">
    <source>
        <dbReference type="EMBL" id="WCL55456.1"/>
    </source>
</evidence>
<dbReference type="InterPro" id="IPR020805">
    <property type="entry name" value="Cell_div_FtsZ_CS"/>
</dbReference>
<evidence type="ECO:0000256" key="6">
    <source>
        <dbReference type="NCBIfam" id="TIGR00065"/>
    </source>
</evidence>
<evidence type="ECO:0000256" key="4">
    <source>
        <dbReference type="ARBA" id="ARBA00023134"/>
    </source>
</evidence>
<dbReference type="InterPro" id="IPR045061">
    <property type="entry name" value="FtsZ/CetZ"/>
</dbReference>
<feature type="binding site" evidence="5">
    <location>
        <position position="146"/>
    </location>
    <ligand>
        <name>GTP</name>
        <dbReference type="ChEBI" id="CHEBI:37565"/>
    </ligand>
</feature>
<dbReference type="PROSITE" id="PS01134">
    <property type="entry name" value="FTSZ_1"/>
    <property type="match status" value="1"/>
</dbReference>
<keyword evidence="5 7" id="KW-0131">Cell cycle</keyword>
<dbReference type="PANTHER" id="PTHR30314:SF3">
    <property type="entry name" value="MITOCHONDRIAL DIVISION PROTEIN FSZA"/>
    <property type="match status" value="1"/>
</dbReference>
<dbReference type="KEGG" id="gso:PH603_06750"/>
<dbReference type="Gene3D" id="3.40.50.1440">
    <property type="entry name" value="Tubulin/FtsZ, GTPase domain"/>
    <property type="match status" value="1"/>
</dbReference>
<dbReference type="FunFam" id="3.30.1330.20:FF:000011">
    <property type="entry name" value="Cell division protein FtsZ"/>
    <property type="match status" value="1"/>
</dbReference>
<dbReference type="InterPro" id="IPR036525">
    <property type="entry name" value="Tubulin/FtsZ_GTPase_sf"/>
</dbReference>
<proteinExistence type="inferred from homology"/>
<dbReference type="Proteomes" id="UP001217500">
    <property type="component" value="Chromosome"/>
</dbReference>
<evidence type="ECO:0000256" key="3">
    <source>
        <dbReference type="ARBA" id="ARBA00022741"/>
    </source>
</evidence>
<dbReference type="GO" id="GO:0032153">
    <property type="term" value="C:cell division site"/>
    <property type="evidence" value="ECO:0007669"/>
    <property type="project" value="UniProtKB-UniRule"/>
</dbReference>
<dbReference type="PRINTS" id="PR00423">
    <property type="entry name" value="CELLDVISFTSZ"/>
</dbReference>
<dbReference type="CDD" id="cd02201">
    <property type="entry name" value="FtsZ_type1"/>
    <property type="match status" value="1"/>
</dbReference>
<dbReference type="NCBIfam" id="TIGR00065">
    <property type="entry name" value="ftsZ"/>
    <property type="match status" value="1"/>
</dbReference>
<organism evidence="11 12">
    <name type="scientific">Gimibacter soli</name>
    <dbReference type="NCBI Taxonomy" id="3024400"/>
    <lineage>
        <taxon>Bacteria</taxon>
        <taxon>Pseudomonadati</taxon>
        <taxon>Pseudomonadota</taxon>
        <taxon>Alphaproteobacteria</taxon>
        <taxon>Kordiimonadales</taxon>
        <taxon>Temperatibacteraceae</taxon>
        <taxon>Gimibacter</taxon>
    </lineage>
</organism>
<name>A0AAF0BN45_9PROT</name>
<evidence type="ECO:0000313" key="12">
    <source>
        <dbReference type="Proteomes" id="UP001217500"/>
    </source>
</evidence>
<keyword evidence="3 5" id="KW-0547">Nucleotide-binding</keyword>
<dbReference type="InterPro" id="IPR003008">
    <property type="entry name" value="Tubulin_FtsZ_GTPase"/>
</dbReference>